<reference evidence="4" key="1">
    <citation type="submission" date="2023-03" db="EMBL/GenBank/DDBJ databases">
        <title>Lomoglobus Profundus gen. nov., sp. nov., a novel member of the phylum Verrucomicrobia, isolated from deep-marine sediment of South China Sea.</title>
        <authorList>
            <person name="Ahmad T."/>
            <person name="Ishaq S.E."/>
            <person name="Wang F."/>
        </authorList>
    </citation>
    <scope>NUCLEOTIDE SEQUENCE</scope>
    <source>
        <strain evidence="4">LMO-M01</strain>
    </source>
</reference>
<evidence type="ECO:0000313" key="5">
    <source>
        <dbReference type="Proteomes" id="UP001218638"/>
    </source>
</evidence>
<name>A0AAF0CHK2_9BACT</name>
<evidence type="ECO:0000256" key="2">
    <source>
        <dbReference type="ARBA" id="ARBA00022729"/>
    </source>
</evidence>
<accession>A0AAF0CHK2</accession>
<evidence type="ECO:0000313" key="4">
    <source>
        <dbReference type="EMBL" id="WED64412.1"/>
    </source>
</evidence>
<evidence type="ECO:0000256" key="1">
    <source>
        <dbReference type="ARBA" id="ARBA00010634"/>
    </source>
</evidence>
<evidence type="ECO:0000256" key="3">
    <source>
        <dbReference type="SAM" id="SignalP"/>
    </source>
</evidence>
<dbReference type="InterPro" id="IPR007428">
    <property type="entry name" value="MlaA"/>
</dbReference>
<dbReference type="GO" id="GO:0016020">
    <property type="term" value="C:membrane"/>
    <property type="evidence" value="ECO:0007669"/>
    <property type="project" value="InterPro"/>
</dbReference>
<dbReference type="RefSeq" id="WP_330930955.1">
    <property type="nucleotide sequence ID" value="NZ_CP119075.1"/>
</dbReference>
<feature type="signal peptide" evidence="3">
    <location>
        <begin position="1"/>
        <end position="22"/>
    </location>
</feature>
<dbReference type="Pfam" id="PF04333">
    <property type="entry name" value="MlaA"/>
    <property type="match status" value="1"/>
</dbReference>
<dbReference type="PANTHER" id="PTHR30035:SF3">
    <property type="entry name" value="INTERMEMBRANE PHOSPHOLIPID TRANSPORT SYSTEM LIPOPROTEIN MLAA"/>
    <property type="match status" value="1"/>
</dbReference>
<dbReference type="AlphaFoldDB" id="A0AAF0CHK2"/>
<dbReference type="PRINTS" id="PR01805">
    <property type="entry name" value="VACJLIPOPROT"/>
</dbReference>
<gene>
    <name evidence="4" type="ORF">PXH66_18900</name>
</gene>
<proteinExistence type="inferred from homology"/>
<dbReference type="GO" id="GO:0120010">
    <property type="term" value="P:intermembrane phospholipid transfer"/>
    <property type="evidence" value="ECO:0007669"/>
    <property type="project" value="TreeGrafter"/>
</dbReference>
<keyword evidence="4" id="KW-0449">Lipoprotein</keyword>
<dbReference type="PANTHER" id="PTHR30035">
    <property type="entry name" value="LIPOPROTEIN VACJ-RELATED"/>
    <property type="match status" value="1"/>
</dbReference>
<dbReference type="EMBL" id="CP119075">
    <property type="protein sequence ID" value="WED64412.1"/>
    <property type="molecule type" value="Genomic_DNA"/>
</dbReference>
<sequence>MSQGIRQAFCYLALHALFLSCALGQPSDQTGAGVDAPKTAAPAAPIEPTVVAYTDYRDPLMPFNRAMFAFNDLTLRTVLIPLGKGYVKVVPKPVRTGVGNVFANLKLPISAINHLLQFKPKQAGQNLGRFVINSTVGLAGIFDPATKEFRMKRLDTDFEDTLAHYGAGYGAYLVLPLFGPTDMRRGTGSIVDYFLHPVTYLAETPESTIINGFDYFQDFAPAGENYLKLRAESGEPYIFFRNLYLQDVQRNADYEKTPN</sequence>
<feature type="chain" id="PRO_5041912366" evidence="3">
    <location>
        <begin position="23"/>
        <end position="259"/>
    </location>
</feature>
<protein>
    <submittedName>
        <fullName evidence="4">VacJ family lipoprotein</fullName>
    </submittedName>
</protein>
<organism evidence="4 5">
    <name type="scientific">Synoicihabitans lomoniglobus</name>
    <dbReference type="NCBI Taxonomy" id="2909285"/>
    <lineage>
        <taxon>Bacteria</taxon>
        <taxon>Pseudomonadati</taxon>
        <taxon>Verrucomicrobiota</taxon>
        <taxon>Opitutia</taxon>
        <taxon>Opitutales</taxon>
        <taxon>Opitutaceae</taxon>
        <taxon>Synoicihabitans</taxon>
    </lineage>
</organism>
<keyword evidence="2 3" id="KW-0732">Signal</keyword>
<dbReference type="Proteomes" id="UP001218638">
    <property type="component" value="Chromosome"/>
</dbReference>
<comment type="similarity">
    <text evidence="1">Belongs to the MlaA family.</text>
</comment>
<dbReference type="KEGG" id="slom:PXH66_18900"/>
<keyword evidence="5" id="KW-1185">Reference proteome</keyword>